<dbReference type="Proteomes" id="UP001501509">
    <property type="component" value="Unassembled WGS sequence"/>
</dbReference>
<evidence type="ECO:0000313" key="8">
    <source>
        <dbReference type="EMBL" id="GAA2585386.1"/>
    </source>
</evidence>
<evidence type="ECO:0000256" key="5">
    <source>
        <dbReference type="ARBA" id="ARBA00023004"/>
    </source>
</evidence>
<keyword evidence="4 7" id="KW-0560">Oxidoreductase</keyword>
<dbReference type="PANTHER" id="PTHR24291">
    <property type="entry name" value="CYTOCHROME P450 FAMILY 4"/>
    <property type="match status" value="1"/>
</dbReference>
<dbReference type="InterPro" id="IPR036396">
    <property type="entry name" value="Cyt_P450_sf"/>
</dbReference>
<dbReference type="RefSeq" id="WP_344539475.1">
    <property type="nucleotide sequence ID" value="NZ_BAAATD010000002.1"/>
</dbReference>
<keyword evidence="2 7" id="KW-0349">Heme</keyword>
<keyword evidence="6 7" id="KW-0503">Monooxygenase</keyword>
<proteinExistence type="inferred from homology"/>
<dbReference type="PRINTS" id="PR00463">
    <property type="entry name" value="EP450I"/>
</dbReference>
<reference evidence="8 9" key="1">
    <citation type="journal article" date="2019" name="Int. J. Syst. Evol. Microbiol.">
        <title>The Global Catalogue of Microorganisms (GCM) 10K type strain sequencing project: providing services to taxonomists for standard genome sequencing and annotation.</title>
        <authorList>
            <consortium name="The Broad Institute Genomics Platform"/>
            <consortium name="The Broad Institute Genome Sequencing Center for Infectious Disease"/>
            <person name="Wu L."/>
            <person name="Ma J."/>
        </authorList>
    </citation>
    <scope>NUCLEOTIDE SEQUENCE [LARGE SCALE GENOMIC DNA]</scope>
    <source>
        <strain evidence="8 9">JCM 6833</strain>
    </source>
</reference>
<accession>A0ABN3PIY5</accession>
<dbReference type="InterPro" id="IPR002401">
    <property type="entry name" value="Cyt_P450_E_grp-I"/>
</dbReference>
<name>A0ABN3PIY5_9ACTN</name>
<dbReference type="EMBL" id="BAAATD010000002">
    <property type="protein sequence ID" value="GAA2585386.1"/>
    <property type="molecule type" value="Genomic_DNA"/>
</dbReference>
<dbReference type="InterPro" id="IPR001128">
    <property type="entry name" value="Cyt_P450"/>
</dbReference>
<evidence type="ECO:0000256" key="1">
    <source>
        <dbReference type="ARBA" id="ARBA00010617"/>
    </source>
</evidence>
<organism evidence="8 9">
    <name type="scientific">Actinomadura fulvescens</name>
    <dbReference type="NCBI Taxonomy" id="46160"/>
    <lineage>
        <taxon>Bacteria</taxon>
        <taxon>Bacillati</taxon>
        <taxon>Actinomycetota</taxon>
        <taxon>Actinomycetes</taxon>
        <taxon>Streptosporangiales</taxon>
        <taxon>Thermomonosporaceae</taxon>
        <taxon>Actinomadura</taxon>
    </lineage>
</organism>
<dbReference type="Gene3D" id="1.10.630.10">
    <property type="entry name" value="Cytochrome P450"/>
    <property type="match status" value="1"/>
</dbReference>
<comment type="similarity">
    <text evidence="1 7">Belongs to the cytochrome P450 family.</text>
</comment>
<keyword evidence="3 7" id="KW-0479">Metal-binding</keyword>
<evidence type="ECO:0000256" key="7">
    <source>
        <dbReference type="RuleBase" id="RU000461"/>
    </source>
</evidence>
<sequence>MERTPGPPARQLARRIVRQRQDPLRLFSGLVATYGDVVRYRLAGHDFYILRRPEHVEHIFVSNQGKYAKSFQYRLLAIGLGEGLLTSGGERWARQRRLIQPMFAKRHLDVFAGPMTAAATDALAGWKNVPDGGRLDVAAAMNKMTLDVVGRALFGADLTEAAVRIGPALTVVLRGAIQAARLVVLAPGVLSYGTPLMERMPGRWFKRLRDSLGELDAVVAELIDVRHGAAEPGDDLLGLLLTARDPETGRGMSRCQIRDELMTFLLAGHETTANALNWTWYLLSLHVEARRRLLAEVTEVPDGRIPTAGDVERLVWTNAVVSEAMRLYPPAWILQRQATEDDEIDGHHVPAGSLVTVPPYLVHRHPDVWPNPEGFDPERFMPGADEGRHRLAYIPFGAGRRICVGAGFARLEAVLLTAMIAQRCTFDLLPGARIRPEATVTLRPRDGLPMTLHWREPPGI</sequence>
<keyword evidence="9" id="KW-1185">Reference proteome</keyword>
<dbReference type="Pfam" id="PF00067">
    <property type="entry name" value="p450"/>
    <property type="match status" value="1"/>
</dbReference>
<evidence type="ECO:0000256" key="3">
    <source>
        <dbReference type="ARBA" id="ARBA00022723"/>
    </source>
</evidence>
<evidence type="ECO:0000256" key="2">
    <source>
        <dbReference type="ARBA" id="ARBA00022617"/>
    </source>
</evidence>
<dbReference type="InterPro" id="IPR050196">
    <property type="entry name" value="Cytochrome_P450_Monoox"/>
</dbReference>
<dbReference type="PANTHER" id="PTHR24291:SF50">
    <property type="entry name" value="BIFUNCTIONAL ALBAFLAVENONE MONOOXYGENASE_TERPENE SYNTHASE"/>
    <property type="match status" value="1"/>
</dbReference>
<keyword evidence="5 7" id="KW-0408">Iron</keyword>
<evidence type="ECO:0000256" key="4">
    <source>
        <dbReference type="ARBA" id="ARBA00023002"/>
    </source>
</evidence>
<dbReference type="CDD" id="cd20620">
    <property type="entry name" value="CYP132-like"/>
    <property type="match status" value="1"/>
</dbReference>
<protein>
    <submittedName>
        <fullName evidence="8">Cytochrome P450</fullName>
    </submittedName>
</protein>
<dbReference type="InterPro" id="IPR017972">
    <property type="entry name" value="Cyt_P450_CS"/>
</dbReference>
<gene>
    <name evidence="8" type="ORF">GCM10010411_17680</name>
</gene>
<dbReference type="SUPFAM" id="SSF48264">
    <property type="entry name" value="Cytochrome P450"/>
    <property type="match status" value="1"/>
</dbReference>
<dbReference type="PRINTS" id="PR00385">
    <property type="entry name" value="P450"/>
</dbReference>
<dbReference type="PROSITE" id="PS00086">
    <property type="entry name" value="CYTOCHROME_P450"/>
    <property type="match status" value="1"/>
</dbReference>
<evidence type="ECO:0000256" key="6">
    <source>
        <dbReference type="ARBA" id="ARBA00023033"/>
    </source>
</evidence>
<comment type="caution">
    <text evidence="8">The sequence shown here is derived from an EMBL/GenBank/DDBJ whole genome shotgun (WGS) entry which is preliminary data.</text>
</comment>
<evidence type="ECO:0000313" key="9">
    <source>
        <dbReference type="Proteomes" id="UP001501509"/>
    </source>
</evidence>